<evidence type="ECO:0000256" key="3">
    <source>
        <dbReference type="PIRNR" id="PIRNR002070"/>
    </source>
</evidence>
<comment type="subunit">
    <text evidence="2">Homotetramer.</text>
</comment>
<dbReference type="NCBIfam" id="TIGR00621">
    <property type="entry name" value="ssb"/>
    <property type="match status" value="1"/>
</dbReference>
<sequence>MLNKVQLIGNITHDLDLKRISTFDGEISKLDFQIAVNIKDKVQFIPCIIFRKQAENMSVYLHKGSKVYLEGSLSIEKYTNNDGEIKSTIKVIVKNVIFLDSKDK</sequence>
<dbReference type="Pfam" id="PF00436">
    <property type="entry name" value="SSB"/>
    <property type="match status" value="1"/>
</dbReference>
<dbReference type="Proteomes" id="UP000811481">
    <property type="component" value="Unassembled WGS sequence"/>
</dbReference>
<dbReference type="SUPFAM" id="SSF50249">
    <property type="entry name" value="Nucleic acid-binding proteins"/>
    <property type="match status" value="1"/>
</dbReference>
<evidence type="ECO:0000256" key="1">
    <source>
        <dbReference type="ARBA" id="ARBA00023125"/>
    </source>
</evidence>
<dbReference type="EMBL" id="JAGVRH010000014">
    <property type="protein sequence ID" value="MBS2126577.1"/>
    <property type="molecule type" value="Genomic_DNA"/>
</dbReference>
<dbReference type="PANTHER" id="PTHR10302:SF27">
    <property type="entry name" value="SINGLE-STRANDED DNA-BINDING PROTEIN"/>
    <property type="match status" value="1"/>
</dbReference>
<dbReference type="EMBL" id="JAGVRH010000014">
    <property type="protein sequence ID" value="MBS2126572.1"/>
    <property type="molecule type" value="Genomic_DNA"/>
</dbReference>
<dbReference type="PANTHER" id="PTHR10302">
    <property type="entry name" value="SINGLE-STRANDED DNA-BINDING PROTEIN"/>
    <property type="match status" value="1"/>
</dbReference>
<dbReference type="Gene3D" id="2.40.50.140">
    <property type="entry name" value="Nucleic acid-binding proteins"/>
    <property type="match status" value="1"/>
</dbReference>
<dbReference type="InterPro" id="IPR000424">
    <property type="entry name" value="Primosome_PriB/ssb"/>
</dbReference>
<keyword evidence="6" id="KW-1185">Reference proteome</keyword>
<comment type="caution">
    <text evidence="2">Lacks conserved residue(s) required for the propagation of feature annotation.</text>
</comment>
<dbReference type="PIRSF" id="PIRSF002070">
    <property type="entry name" value="SSB"/>
    <property type="match status" value="1"/>
</dbReference>
<dbReference type="RefSeq" id="WP_212332064.1">
    <property type="nucleotide sequence ID" value="NZ_JAGVRH010000014.1"/>
</dbReference>
<keyword evidence="1 2" id="KW-0238">DNA-binding</keyword>
<evidence type="ECO:0000256" key="2">
    <source>
        <dbReference type="HAMAP-Rule" id="MF_00984"/>
    </source>
</evidence>
<dbReference type="CDD" id="cd04496">
    <property type="entry name" value="SSB_OBF"/>
    <property type="match status" value="1"/>
</dbReference>
<comment type="caution">
    <text evidence="4">The sequence shown here is derived from an EMBL/GenBank/DDBJ whole genome shotgun (WGS) entry which is preliminary data.</text>
</comment>
<protein>
    <recommendedName>
        <fullName evidence="2 3">Single-stranded DNA-binding protein</fullName>
        <shortName evidence="2">SSB</shortName>
    </recommendedName>
</protein>
<accession>A0ABS5K3T6</accession>
<gene>
    <name evidence="4" type="ORF">J8J04_02650</name>
    <name evidence="5" type="ORF">J8J04_02675</name>
</gene>
<dbReference type="PROSITE" id="PS50935">
    <property type="entry name" value="SSB"/>
    <property type="match status" value="1"/>
</dbReference>
<organism evidence="4 6">
    <name type="scientific">'Fragaria x ananassa' phyllody phytoplasma</name>
    <dbReference type="NCBI Taxonomy" id="2358428"/>
    <lineage>
        <taxon>Bacteria</taxon>
        <taxon>Bacillati</taxon>
        <taxon>Mycoplasmatota</taxon>
        <taxon>Mollicutes</taxon>
        <taxon>Acholeplasmatales</taxon>
        <taxon>Acholeplasmataceae</taxon>
        <taxon>Candidatus Phytoplasma</taxon>
        <taxon>16SrXIII (Mexican periwinkle virescence group)</taxon>
    </lineage>
</organism>
<proteinExistence type="inferred from homology"/>
<dbReference type="InterPro" id="IPR011344">
    <property type="entry name" value="ssDNA-bd"/>
</dbReference>
<dbReference type="HAMAP" id="MF_00984">
    <property type="entry name" value="SSB"/>
    <property type="match status" value="1"/>
</dbReference>
<name>A0ABS5K3T6_9MOLU</name>
<dbReference type="InterPro" id="IPR012340">
    <property type="entry name" value="NA-bd_OB-fold"/>
</dbReference>
<evidence type="ECO:0000313" key="4">
    <source>
        <dbReference type="EMBL" id="MBS2126572.1"/>
    </source>
</evidence>
<dbReference type="GO" id="GO:0003677">
    <property type="term" value="F:DNA binding"/>
    <property type="evidence" value="ECO:0007669"/>
    <property type="project" value="UniProtKB-KW"/>
</dbReference>
<reference evidence="4 6" key="1">
    <citation type="submission" date="2021-04" db="EMBL/GenBank/DDBJ databases">
        <title>Draft genome sequence of StrPh-CL8, a phytoplasma strain causing strawberry phyllody in Chile.</title>
        <authorList>
            <person name="Cui W."/>
            <person name="Zamorano A."/>
            <person name="Fiore N."/>
        </authorList>
    </citation>
    <scope>NUCLEOTIDE SEQUENCE [LARGE SCALE GENOMIC DNA]</scope>
    <source>
        <strain evidence="4 6">StrPh-Cl</strain>
    </source>
</reference>
<evidence type="ECO:0000313" key="5">
    <source>
        <dbReference type="EMBL" id="MBS2126577.1"/>
    </source>
</evidence>
<evidence type="ECO:0000313" key="6">
    <source>
        <dbReference type="Proteomes" id="UP000811481"/>
    </source>
</evidence>